<evidence type="ECO:0000256" key="1">
    <source>
        <dbReference type="ARBA" id="ARBA00023015"/>
    </source>
</evidence>
<feature type="compositionally biased region" description="Polar residues" evidence="5">
    <location>
        <begin position="38"/>
        <end position="73"/>
    </location>
</feature>
<feature type="DNA-binding region" description="HMG box" evidence="4">
    <location>
        <begin position="101"/>
        <end position="170"/>
    </location>
</feature>
<evidence type="ECO:0000259" key="6">
    <source>
        <dbReference type="PROSITE" id="PS50118"/>
    </source>
</evidence>
<dbReference type="InterPro" id="IPR050140">
    <property type="entry name" value="SRY-related_HMG-box_TF-like"/>
</dbReference>
<feature type="domain" description="HMG box" evidence="6">
    <location>
        <begin position="101"/>
        <end position="170"/>
    </location>
</feature>
<dbReference type="GeneID" id="18249941"/>
<evidence type="ECO:0000256" key="3">
    <source>
        <dbReference type="ARBA" id="ARBA00023163"/>
    </source>
</evidence>
<keyword evidence="1" id="KW-0805">Transcription regulation</keyword>
<keyword evidence="4" id="KW-0539">Nucleus</keyword>
<dbReference type="SUPFAM" id="SSF47095">
    <property type="entry name" value="HMG-box"/>
    <property type="match status" value="1"/>
</dbReference>
<evidence type="ECO:0000256" key="2">
    <source>
        <dbReference type="ARBA" id="ARBA00023125"/>
    </source>
</evidence>
<feature type="compositionally biased region" description="Low complexity" evidence="5">
    <location>
        <begin position="302"/>
        <end position="322"/>
    </location>
</feature>
<feature type="compositionally biased region" description="Low complexity" evidence="5">
    <location>
        <begin position="24"/>
        <end position="37"/>
    </location>
</feature>
<protein>
    <recommendedName>
        <fullName evidence="6">HMG box domain-containing protein</fullName>
    </recommendedName>
</protein>
<dbReference type="KEGG" id="cten:18249941"/>
<dbReference type="SMART" id="SM00398">
    <property type="entry name" value="HMG"/>
    <property type="match status" value="1"/>
</dbReference>
<dbReference type="Proteomes" id="UP000000707">
    <property type="component" value="Unassembled WGS sequence"/>
</dbReference>
<dbReference type="GO" id="GO:0001228">
    <property type="term" value="F:DNA-binding transcription activator activity, RNA polymerase II-specific"/>
    <property type="evidence" value="ECO:0007669"/>
    <property type="project" value="TreeGrafter"/>
</dbReference>
<dbReference type="Gene3D" id="1.10.30.10">
    <property type="entry name" value="High mobility group box domain"/>
    <property type="match status" value="1"/>
</dbReference>
<feature type="compositionally biased region" description="Polar residues" evidence="5">
    <location>
        <begin position="330"/>
        <end position="352"/>
    </location>
</feature>
<dbReference type="STRING" id="590646.G3BBP7"/>
<feature type="region of interest" description="Disordered" evidence="5">
    <location>
        <begin position="297"/>
        <end position="352"/>
    </location>
</feature>
<name>G3BBP7_CANTC</name>
<dbReference type="CDD" id="cd01389">
    <property type="entry name" value="HMG-box_ROX1-like"/>
    <property type="match status" value="1"/>
</dbReference>
<dbReference type="GO" id="GO:0000122">
    <property type="term" value="P:negative regulation of transcription by RNA polymerase II"/>
    <property type="evidence" value="ECO:0007669"/>
    <property type="project" value="TreeGrafter"/>
</dbReference>
<keyword evidence="3" id="KW-0804">Transcription</keyword>
<dbReference type="GO" id="GO:0000978">
    <property type="term" value="F:RNA polymerase II cis-regulatory region sequence-specific DNA binding"/>
    <property type="evidence" value="ECO:0007669"/>
    <property type="project" value="TreeGrafter"/>
</dbReference>
<feature type="region of interest" description="Disordered" evidence="5">
    <location>
        <begin position="1"/>
        <end position="82"/>
    </location>
</feature>
<keyword evidence="8" id="KW-1185">Reference proteome</keyword>
<dbReference type="Pfam" id="PF00505">
    <property type="entry name" value="HMG_box"/>
    <property type="match status" value="1"/>
</dbReference>
<dbReference type="GO" id="GO:0030154">
    <property type="term" value="P:cell differentiation"/>
    <property type="evidence" value="ECO:0007669"/>
    <property type="project" value="TreeGrafter"/>
</dbReference>
<reference evidence="7 8" key="1">
    <citation type="journal article" date="2011" name="Proc. Natl. Acad. Sci. U.S.A.">
        <title>Comparative genomics of xylose-fermenting fungi for enhanced biofuel production.</title>
        <authorList>
            <person name="Wohlbach D.J."/>
            <person name="Kuo A."/>
            <person name="Sato T.K."/>
            <person name="Potts K.M."/>
            <person name="Salamov A.A."/>
            <person name="LaButti K.M."/>
            <person name="Sun H."/>
            <person name="Clum A."/>
            <person name="Pangilinan J.L."/>
            <person name="Lindquist E.A."/>
            <person name="Lucas S."/>
            <person name="Lapidus A."/>
            <person name="Jin M."/>
            <person name="Gunawan C."/>
            <person name="Balan V."/>
            <person name="Dale B.E."/>
            <person name="Jeffries T.W."/>
            <person name="Zinkel R."/>
            <person name="Barry K.W."/>
            <person name="Grigoriev I.V."/>
            <person name="Gasch A.P."/>
        </authorList>
    </citation>
    <scope>NUCLEOTIDE SEQUENCE [LARGE SCALE GENOMIC DNA]</scope>
    <source>
        <strain evidence="8">ATCC 10573 / BCRC 21748 / CBS 615 / JCM 9827 / NBRC 10315 / NRRL Y-1498 / VKM Y-70</strain>
    </source>
</reference>
<dbReference type="FunFam" id="1.10.30.10:FF:000041">
    <property type="entry name" value="HMG box family protein"/>
    <property type="match status" value="1"/>
</dbReference>
<gene>
    <name evidence="7" type="ORF">CANTEDRAFT_136140</name>
</gene>
<evidence type="ECO:0000313" key="8">
    <source>
        <dbReference type="Proteomes" id="UP000000707"/>
    </source>
</evidence>
<evidence type="ECO:0000256" key="4">
    <source>
        <dbReference type="PROSITE-ProRule" id="PRU00267"/>
    </source>
</evidence>
<evidence type="ECO:0000256" key="5">
    <source>
        <dbReference type="SAM" id="MobiDB-lite"/>
    </source>
</evidence>
<dbReference type="OrthoDB" id="6247875at2759"/>
<dbReference type="AlphaFoldDB" id="G3BBP7"/>
<dbReference type="PANTHER" id="PTHR10270:SF161">
    <property type="entry name" value="SEX-DETERMINING REGION Y PROTEIN"/>
    <property type="match status" value="1"/>
</dbReference>
<dbReference type="InterPro" id="IPR036910">
    <property type="entry name" value="HMG_box_dom_sf"/>
</dbReference>
<dbReference type="eggNOG" id="KOG0527">
    <property type="taxonomic scope" value="Eukaryota"/>
</dbReference>
<accession>G3BBP7</accession>
<evidence type="ECO:0000313" key="7">
    <source>
        <dbReference type="EMBL" id="EGV62205.1"/>
    </source>
</evidence>
<organism evidence="8">
    <name type="scientific">Candida tenuis (strain ATCC 10573 / BCRC 21748 / CBS 615 / JCM 9827 / NBRC 10315 / NRRL Y-1498 / VKM Y-70)</name>
    <name type="common">Yeast</name>
    <name type="synonym">Yamadazyma tenuis</name>
    <dbReference type="NCBI Taxonomy" id="590646"/>
    <lineage>
        <taxon>Eukaryota</taxon>
        <taxon>Fungi</taxon>
        <taxon>Dikarya</taxon>
        <taxon>Ascomycota</taxon>
        <taxon>Saccharomycotina</taxon>
        <taxon>Pichiomycetes</taxon>
        <taxon>Debaryomycetaceae</taxon>
        <taxon>Yamadazyma</taxon>
    </lineage>
</organism>
<dbReference type="PROSITE" id="PS50118">
    <property type="entry name" value="HMG_BOX_2"/>
    <property type="match status" value="1"/>
</dbReference>
<sequence length="352" mass="39913">MSTAIYYNPEERHSLPSLSSIMNTQQPQPTAAGPAATSQLQPNGSISGQSVSGDSELFSTAGSQTSTAHTTPASSFSGSSSGSGQYYGEGKCSCKSNANRIPRPRNAFILFRQKYHQSVLDEGSVIRTNPEVSRELGRRWRALPNEERDHWNKLAEEEKTNHAKKFPGYRYTPRRNGKGKICDFCKQKNLRQQQLQLHNHQMLQLQQDQYTSYMLQQQQAMQQLVPSGQNLPPQFNQQYQQTPQSSNVNLQQPYNNMVYLPQNPIQSNFQFQYNNEFVPGTQEKLSPLSSMPMPYDHHYHHQQPSQMPQVQVQQGQPQQQPQFAIGYEQSRFNSLPTPVGTNASGYGFDYQS</sequence>
<proteinExistence type="predicted"/>
<dbReference type="HOGENOM" id="CLU_778499_0_0_1"/>
<keyword evidence="2 4" id="KW-0238">DNA-binding</keyword>
<dbReference type="EMBL" id="GL996527">
    <property type="protein sequence ID" value="EGV62205.1"/>
    <property type="molecule type" value="Genomic_DNA"/>
</dbReference>
<dbReference type="PANTHER" id="PTHR10270">
    <property type="entry name" value="SOX TRANSCRIPTION FACTOR"/>
    <property type="match status" value="1"/>
</dbReference>
<dbReference type="GO" id="GO:0005634">
    <property type="term" value="C:nucleus"/>
    <property type="evidence" value="ECO:0007669"/>
    <property type="project" value="UniProtKB-UniRule"/>
</dbReference>
<dbReference type="InterPro" id="IPR009071">
    <property type="entry name" value="HMG_box_dom"/>
</dbReference>